<keyword evidence="3" id="KW-0255">Endonuclease</keyword>
<dbReference type="InterPro" id="IPR013527">
    <property type="entry name" value="YicC-like_N"/>
</dbReference>
<dbReference type="GO" id="GO:0016787">
    <property type="term" value="F:hydrolase activity"/>
    <property type="evidence" value="ECO:0007669"/>
    <property type="project" value="UniProtKB-KW"/>
</dbReference>
<protein>
    <submittedName>
        <fullName evidence="8">YicC/YloC family endoribonuclease</fullName>
        <ecNumber evidence="8">3.1.-.-</ecNumber>
    </submittedName>
</protein>
<dbReference type="RefSeq" id="WP_315607446.1">
    <property type="nucleotide sequence ID" value="NZ_CP130318.1"/>
</dbReference>
<gene>
    <name evidence="8" type="ORF">MJA45_11790</name>
</gene>
<dbReference type="PANTHER" id="PTHR30636">
    <property type="entry name" value="UPF0701 PROTEIN YICC"/>
    <property type="match status" value="1"/>
</dbReference>
<evidence type="ECO:0000259" key="6">
    <source>
        <dbReference type="Pfam" id="PF03755"/>
    </source>
</evidence>
<dbReference type="NCBIfam" id="TIGR00255">
    <property type="entry name" value="YicC/YloC family endoribonuclease"/>
    <property type="match status" value="1"/>
</dbReference>
<dbReference type="Pfam" id="PF08340">
    <property type="entry name" value="YicC-like_C"/>
    <property type="match status" value="1"/>
</dbReference>
<evidence type="ECO:0000256" key="3">
    <source>
        <dbReference type="ARBA" id="ARBA00022759"/>
    </source>
</evidence>
<keyword evidence="4 8" id="KW-0378">Hydrolase</keyword>
<dbReference type="InterPro" id="IPR013551">
    <property type="entry name" value="YicC-like_C"/>
</dbReference>
<dbReference type="KEGG" id="paun:MJA45_11790"/>
<evidence type="ECO:0000313" key="8">
    <source>
        <dbReference type="EMBL" id="WNQ13663.1"/>
    </source>
</evidence>
<evidence type="ECO:0000256" key="5">
    <source>
        <dbReference type="ARBA" id="ARBA00035648"/>
    </source>
</evidence>
<comment type="similarity">
    <text evidence="5">Belongs to the YicC/YloC family.</text>
</comment>
<dbReference type="EC" id="3.1.-.-" evidence="8"/>
<dbReference type="Proteomes" id="UP001305702">
    <property type="component" value="Chromosome"/>
</dbReference>
<dbReference type="Pfam" id="PF03755">
    <property type="entry name" value="YicC-like_N"/>
    <property type="match status" value="1"/>
</dbReference>
<evidence type="ECO:0000259" key="7">
    <source>
        <dbReference type="Pfam" id="PF08340"/>
    </source>
</evidence>
<dbReference type="GO" id="GO:0004521">
    <property type="term" value="F:RNA endonuclease activity"/>
    <property type="evidence" value="ECO:0007669"/>
    <property type="project" value="InterPro"/>
</dbReference>
<feature type="domain" description="Endoribonuclease YicC-like C-terminal" evidence="7">
    <location>
        <begin position="179"/>
        <end position="295"/>
    </location>
</feature>
<dbReference type="PANTHER" id="PTHR30636:SF3">
    <property type="entry name" value="UPF0701 PROTEIN YICC"/>
    <property type="match status" value="1"/>
</dbReference>
<evidence type="ECO:0000256" key="1">
    <source>
        <dbReference type="ARBA" id="ARBA00001968"/>
    </source>
</evidence>
<proteinExistence type="inferred from homology"/>
<name>A0AA96RHR1_9BACL</name>
<organism evidence="8 9">
    <name type="scientific">Paenibacillus aurantius</name>
    <dbReference type="NCBI Taxonomy" id="2918900"/>
    <lineage>
        <taxon>Bacteria</taxon>
        <taxon>Bacillati</taxon>
        <taxon>Bacillota</taxon>
        <taxon>Bacilli</taxon>
        <taxon>Bacillales</taxon>
        <taxon>Paenibacillaceae</taxon>
        <taxon>Paenibacillus</taxon>
    </lineage>
</organism>
<dbReference type="EMBL" id="CP130318">
    <property type="protein sequence ID" value="WNQ13663.1"/>
    <property type="molecule type" value="Genomic_DNA"/>
</dbReference>
<accession>A0AA96RHR1</accession>
<evidence type="ECO:0000313" key="9">
    <source>
        <dbReference type="Proteomes" id="UP001305702"/>
    </source>
</evidence>
<reference evidence="8 9" key="1">
    <citation type="submission" date="2022-02" db="EMBL/GenBank/DDBJ databases">
        <title>Paenibacillus sp. MBLB1776 Whole Genome Shotgun Sequencing.</title>
        <authorList>
            <person name="Hwang C.Y."/>
            <person name="Cho E.-S."/>
            <person name="Seo M.-J."/>
        </authorList>
    </citation>
    <scope>NUCLEOTIDE SEQUENCE [LARGE SCALE GENOMIC DNA]</scope>
    <source>
        <strain evidence="8 9">MBLB1776</strain>
    </source>
</reference>
<keyword evidence="9" id="KW-1185">Reference proteome</keyword>
<keyword evidence="2" id="KW-0540">Nuclease</keyword>
<comment type="cofactor">
    <cofactor evidence="1">
        <name>a divalent metal cation</name>
        <dbReference type="ChEBI" id="CHEBI:60240"/>
    </cofactor>
</comment>
<evidence type="ECO:0000256" key="4">
    <source>
        <dbReference type="ARBA" id="ARBA00022801"/>
    </source>
</evidence>
<sequence>MIRSMTGFGQASRTTAGFRMHAEVKTVNHRYLEASLRLPPGYSALEESLKREIRERMKRGRVDAVVTISREGSGERSGAAAIDWELAGRYVEAAQALKERFGLPGEVTAKDLLALPGLFLTESPAEEGHEPVAALVNECFRDALEQAVTMRKREGAFLQKDLSERLSSLRSLHSLLSSLAPLTVEEYRSRLRQRISDLLGEVPVDEQRLANETAFFAERADIQEELTRLESHFGQFAGLLEAEEPAGRKLDFLIQEMNREVNTIGSKGSQAQISAAVVEWKAELEKIREQVQNIE</sequence>
<dbReference type="AlphaFoldDB" id="A0AA96RHR1"/>
<evidence type="ECO:0000256" key="2">
    <source>
        <dbReference type="ARBA" id="ARBA00022722"/>
    </source>
</evidence>
<feature type="domain" description="Endoribonuclease YicC-like N-terminal" evidence="6">
    <location>
        <begin position="2"/>
        <end position="159"/>
    </location>
</feature>
<dbReference type="InterPro" id="IPR005229">
    <property type="entry name" value="YicC/YloC-like"/>
</dbReference>